<organism evidence="2 3">
    <name type="scientific">Candidatus Accumulibacter phosphatis</name>
    <dbReference type="NCBI Taxonomy" id="327160"/>
    <lineage>
        <taxon>Bacteria</taxon>
        <taxon>Pseudomonadati</taxon>
        <taxon>Pseudomonadota</taxon>
        <taxon>Betaproteobacteria</taxon>
        <taxon>Candidatus Accumulibacter</taxon>
    </lineage>
</organism>
<sequence>MTPTPHSSHLPTQATATAQPDLPSSLNSSQIFRGQKTVEITHGEQRYTLRLTRDNKLILTK</sequence>
<dbReference type="Pfam" id="PF10636">
    <property type="entry name" value="hemP"/>
    <property type="match status" value="1"/>
</dbReference>
<evidence type="ECO:0000256" key="1">
    <source>
        <dbReference type="SAM" id="MobiDB-lite"/>
    </source>
</evidence>
<gene>
    <name evidence="2" type="ORF">AW09_004516</name>
</gene>
<protein>
    <submittedName>
        <fullName evidence="2">Hemin uptake protein</fullName>
    </submittedName>
</protein>
<accession>A0A084Y6N2</accession>
<dbReference type="EMBL" id="JDVG02000710">
    <property type="protein sequence ID" value="KFB70376.1"/>
    <property type="molecule type" value="Genomic_DNA"/>
</dbReference>
<proteinExistence type="predicted"/>
<name>A0A084Y6N2_9PROT</name>
<dbReference type="InterPro" id="IPR019600">
    <property type="entry name" value="Hemin_uptake_protein_HemP"/>
</dbReference>
<dbReference type="AlphaFoldDB" id="A0A084Y6N2"/>
<dbReference type="Proteomes" id="UP000020077">
    <property type="component" value="Unassembled WGS sequence"/>
</dbReference>
<comment type="caution">
    <text evidence="2">The sequence shown here is derived from an EMBL/GenBank/DDBJ whole genome shotgun (WGS) entry which is preliminary data.</text>
</comment>
<evidence type="ECO:0000313" key="2">
    <source>
        <dbReference type="EMBL" id="KFB70376.1"/>
    </source>
</evidence>
<dbReference type="Gene3D" id="2.10.70.10">
    <property type="entry name" value="Complement Module, domain 1"/>
    <property type="match status" value="1"/>
</dbReference>
<reference evidence="2 3" key="1">
    <citation type="submission" date="2014-02" db="EMBL/GenBank/DDBJ databases">
        <title>Expanding our view of genomic diversity in Candidatus Accumulibacter clades.</title>
        <authorList>
            <person name="Skennerton C.T."/>
            <person name="Barr J.J."/>
            <person name="Slater F.R."/>
            <person name="Bond P.L."/>
            <person name="Tyson G.W."/>
        </authorList>
    </citation>
    <scope>NUCLEOTIDE SEQUENCE [LARGE SCALE GENOMIC DNA]</scope>
    <source>
        <strain evidence="3">BA-91</strain>
    </source>
</reference>
<evidence type="ECO:0000313" key="3">
    <source>
        <dbReference type="Proteomes" id="UP000020077"/>
    </source>
</evidence>
<feature type="region of interest" description="Disordered" evidence="1">
    <location>
        <begin position="1"/>
        <end position="28"/>
    </location>
</feature>